<evidence type="ECO:0000313" key="2">
    <source>
        <dbReference type="Proteomes" id="UP001630127"/>
    </source>
</evidence>
<sequence>MKHEDDIEGFSYMVTKLGWSNKRNMVGMNDYGTEYQEGLEYSIGYALKSNQIGHLLTAHLGKNTCLGKFPSLPLLTVEERNWFDALSLAPPPCSHTKVGIAINKVSRTEKGRTNAAGGNRCVGEKVCVYVFSRDNGPAS</sequence>
<gene>
    <name evidence="1" type="ORF">ACH5RR_039598</name>
</gene>
<proteinExistence type="predicted"/>
<protein>
    <submittedName>
        <fullName evidence="1">Uncharacterized protein</fullName>
    </submittedName>
</protein>
<reference evidence="1 2" key="1">
    <citation type="submission" date="2024-11" db="EMBL/GenBank/DDBJ databases">
        <title>A near-complete genome assembly of Cinchona calisaya.</title>
        <authorList>
            <person name="Lian D.C."/>
            <person name="Zhao X.W."/>
            <person name="Wei L."/>
        </authorList>
    </citation>
    <scope>NUCLEOTIDE SEQUENCE [LARGE SCALE GENOMIC DNA]</scope>
    <source>
        <tissue evidence="1">Nenye</tissue>
    </source>
</reference>
<dbReference type="EMBL" id="JBJUIK010000016">
    <property type="protein sequence ID" value="KAL3500505.1"/>
    <property type="molecule type" value="Genomic_DNA"/>
</dbReference>
<dbReference type="Proteomes" id="UP001630127">
    <property type="component" value="Unassembled WGS sequence"/>
</dbReference>
<name>A0ABD2Y2S2_9GENT</name>
<organism evidence="1 2">
    <name type="scientific">Cinchona calisaya</name>
    <dbReference type="NCBI Taxonomy" id="153742"/>
    <lineage>
        <taxon>Eukaryota</taxon>
        <taxon>Viridiplantae</taxon>
        <taxon>Streptophyta</taxon>
        <taxon>Embryophyta</taxon>
        <taxon>Tracheophyta</taxon>
        <taxon>Spermatophyta</taxon>
        <taxon>Magnoliopsida</taxon>
        <taxon>eudicotyledons</taxon>
        <taxon>Gunneridae</taxon>
        <taxon>Pentapetalae</taxon>
        <taxon>asterids</taxon>
        <taxon>lamiids</taxon>
        <taxon>Gentianales</taxon>
        <taxon>Rubiaceae</taxon>
        <taxon>Cinchonoideae</taxon>
        <taxon>Cinchoneae</taxon>
        <taxon>Cinchona</taxon>
    </lineage>
</organism>
<evidence type="ECO:0000313" key="1">
    <source>
        <dbReference type="EMBL" id="KAL3500505.1"/>
    </source>
</evidence>
<keyword evidence="2" id="KW-1185">Reference proteome</keyword>
<dbReference type="AlphaFoldDB" id="A0ABD2Y2S2"/>
<accession>A0ABD2Y2S2</accession>
<comment type="caution">
    <text evidence="1">The sequence shown here is derived from an EMBL/GenBank/DDBJ whole genome shotgun (WGS) entry which is preliminary data.</text>
</comment>